<dbReference type="OrthoDB" id="1692427at2759"/>
<keyword evidence="1" id="KW-1133">Transmembrane helix</keyword>
<evidence type="ECO:0000256" key="2">
    <source>
        <dbReference type="SAM" id="SignalP"/>
    </source>
</evidence>
<dbReference type="AlphaFoldDB" id="A0A8J5YY07"/>
<dbReference type="Proteomes" id="UP000701853">
    <property type="component" value="Chromosome 6"/>
</dbReference>
<keyword evidence="4" id="KW-1185">Reference proteome</keyword>
<organism evidence="3 4">
    <name type="scientific">Gossypium anomalum</name>
    <dbReference type="NCBI Taxonomy" id="47600"/>
    <lineage>
        <taxon>Eukaryota</taxon>
        <taxon>Viridiplantae</taxon>
        <taxon>Streptophyta</taxon>
        <taxon>Embryophyta</taxon>
        <taxon>Tracheophyta</taxon>
        <taxon>Spermatophyta</taxon>
        <taxon>Magnoliopsida</taxon>
        <taxon>eudicotyledons</taxon>
        <taxon>Gunneridae</taxon>
        <taxon>Pentapetalae</taxon>
        <taxon>rosids</taxon>
        <taxon>malvids</taxon>
        <taxon>Malvales</taxon>
        <taxon>Malvaceae</taxon>
        <taxon>Malvoideae</taxon>
        <taxon>Gossypium</taxon>
    </lineage>
</organism>
<feature type="signal peptide" evidence="2">
    <location>
        <begin position="1"/>
        <end position="27"/>
    </location>
</feature>
<evidence type="ECO:0000313" key="3">
    <source>
        <dbReference type="EMBL" id="KAG8491567.1"/>
    </source>
</evidence>
<dbReference type="PANTHER" id="PTHR45749">
    <property type="match status" value="1"/>
</dbReference>
<evidence type="ECO:0008006" key="5">
    <source>
        <dbReference type="Google" id="ProtNLM"/>
    </source>
</evidence>
<dbReference type="EMBL" id="JAHUZN010000006">
    <property type="protein sequence ID" value="KAG8491567.1"/>
    <property type="molecule type" value="Genomic_DNA"/>
</dbReference>
<proteinExistence type="predicted"/>
<name>A0A8J5YY07_9ROSI</name>
<dbReference type="PANTHER" id="PTHR45749:SF35">
    <property type="entry name" value="AC-LIKE TRANSPOSASE-RELATED"/>
    <property type="match status" value="1"/>
</dbReference>
<accession>A0A8J5YY07</accession>
<keyword evidence="1" id="KW-0472">Membrane</keyword>
<keyword evidence="2" id="KW-0732">Signal</keyword>
<evidence type="ECO:0000313" key="4">
    <source>
        <dbReference type="Proteomes" id="UP000701853"/>
    </source>
</evidence>
<reference evidence="3 4" key="1">
    <citation type="journal article" date="2021" name="bioRxiv">
        <title>The Gossypium anomalum genome as a resource for cotton improvement and evolutionary analysis of hybrid incompatibility.</title>
        <authorList>
            <person name="Grover C.E."/>
            <person name="Yuan D."/>
            <person name="Arick M.A."/>
            <person name="Miller E.R."/>
            <person name="Hu G."/>
            <person name="Peterson D.G."/>
            <person name="Wendel J.F."/>
            <person name="Udall J.A."/>
        </authorList>
    </citation>
    <scope>NUCLEOTIDE SEQUENCE [LARGE SCALE GENOMIC DNA]</scope>
    <source>
        <strain evidence="3">JFW-Udall</strain>
        <tissue evidence="3">Leaf</tissue>
    </source>
</reference>
<protein>
    <recommendedName>
        <fullName evidence="5">DUF4371 domain-containing protein</fullName>
    </recommendedName>
</protein>
<sequence>MKVCIMMSMRMMKLIIQISLMICQINWTNLNNKTMDMLDEKGPILREMNLGFPLNNNNRHFSYTYFFRKLNNANEGVNDLRHISERLTQHENSVEHMTNINTWNEMRVRLNKTETIDKSLQEQIMKEKERNNNFEGLIEMIAEFNVIMYDHVRYIQNCEIHYHYLGHKIQNELIFFLADSVKSSIVKTNKEAKYFSIILACTPDIVRCMNMSTNKIKIEEYFLEFIKKILLDNVTELTVKVLSNTRWASQIKSVKAIRFQIPQIRLVLSELYESSDDAKLKSEVVVNALKSLVFLLGMVIWYEILFAINMVSKKLQSKSMCVDTTVKQLEGVLSYFEKYRDENFTSSMNIAKSIALDMDVEPTLPTKRRVIRKKTV</sequence>
<evidence type="ECO:0000256" key="1">
    <source>
        <dbReference type="SAM" id="Phobius"/>
    </source>
</evidence>
<comment type="caution">
    <text evidence="3">The sequence shown here is derived from an EMBL/GenBank/DDBJ whole genome shotgun (WGS) entry which is preliminary data.</text>
</comment>
<feature type="transmembrane region" description="Helical" evidence="1">
    <location>
        <begin position="292"/>
        <end position="311"/>
    </location>
</feature>
<keyword evidence="1" id="KW-0812">Transmembrane</keyword>
<feature type="chain" id="PRO_5035280207" description="DUF4371 domain-containing protein" evidence="2">
    <location>
        <begin position="28"/>
        <end position="376"/>
    </location>
</feature>
<gene>
    <name evidence="3" type="ORF">CXB51_014862</name>
</gene>